<reference evidence="2" key="1">
    <citation type="submission" date="2021-06" db="EMBL/GenBank/DDBJ databases">
        <authorList>
            <person name="Hodson N. C."/>
            <person name="Mongue J. A."/>
            <person name="Jaron S. K."/>
        </authorList>
    </citation>
    <scope>NUCLEOTIDE SEQUENCE</scope>
</reference>
<keyword evidence="1" id="KW-0812">Transmembrane</keyword>
<proteinExistence type="predicted"/>
<feature type="non-terminal residue" evidence="2">
    <location>
        <position position="1"/>
    </location>
</feature>
<keyword evidence="1" id="KW-1133">Transmembrane helix</keyword>
<sequence>MQKIPDNSEICSGVKFIKTIFNFGTFVVAAPYWMKSDKNGNIVISSNLCMKIVETVEKYEIAFKKFSDAVGLLVFFAIFGFMPCYAVKLSLLYGGDILWIMDLVITVTVMIIVLFPAAHVHSMMKSFVPLIQSCYQDEDVSWMRTGLNMRANLIVQNIHANTMGLSGKAFVISYSFVGS</sequence>
<accession>A0A8J2KP24</accession>
<dbReference type="Proteomes" id="UP000708208">
    <property type="component" value="Unassembled WGS sequence"/>
</dbReference>
<keyword evidence="3" id="KW-1185">Reference proteome</keyword>
<name>A0A8J2KP24_9HEXA</name>
<evidence type="ECO:0000313" key="3">
    <source>
        <dbReference type="Proteomes" id="UP000708208"/>
    </source>
</evidence>
<evidence type="ECO:0000313" key="2">
    <source>
        <dbReference type="EMBL" id="CAG7816684.1"/>
    </source>
</evidence>
<dbReference type="EMBL" id="CAJVCH010375635">
    <property type="protein sequence ID" value="CAG7816684.1"/>
    <property type="molecule type" value="Genomic_DNA"/>
</dbReference>
<gene>
    <name evidence="2" type="ORF">AFUS01_LOCUS27290</name>
</gene>
<protein>
    <submittedName>
        <fullName evidence="2">Uncharacterized protein</fullName>
    </submittedName>
</protein>
<feature type="transmembrane region" description="Helical" evidence="1">
    <location>
        <begin position="69"/>
        <end position="91"/>
    </location>
</feature>
<feature type="transmembrane region" description="Helical" evidence="1">
    <location>
        <begin position="97"/>
        <end position="117"/>
    </location>
</feature>
<comment type="caution">
    <text evidence="2">The sequence shown here is derived from an EMBL/GenBank/DDBJ whole genome shotgun (WGS) entry which is preliminary data.</text>
</comment>
<keyword evidence="1" id="KW-0472">Membrane</keyword>
<dbReference type="AlphaFoldDB" id="A0A8J2KP24"/>
<organism evidence="2 3">
    <name type="scientific">Allacma fusca</name>
    <dbReference type="NCBI Taxonomy" id="39272"/>
    <lineage>
        <taxon>Eukaryota</taxon>
        <taxon>Metazoa</taxon>
        <taxon>Ecdysozoa</taxon>
        <taxon>Arthropoda</taxon>
        <taxon>Hexapoda</taxon>
        <taxon>Collembola</taxon>
        <taxon>Symphypleona</taxon>
        <taxon>Sminthuridae</taxon>
        <taxon>Allacma</taxon>
    </lineage>
</organism>
<evidence type="ECO:0000256" key="1">
    <source>
        <dbReference type="SAM" id="Phobius"/>
    </source>
</evidence>